<keyword evidence="2" id="KW-1185">Reference proteome</keyword>
<comment type="caution">
    <text evidence="1">The sequence shown here is derived from an EMBL/GenBank/DDBJ whole genome shotgun (WGS) entry which is preliminary data.</text>
</comment>
<protein>
    <submittedName>
        <fullName evidence="1">Uncharacterized protein</fullName>
    </submittedName>
</protein>
<gene>
    <name evidence="1" type="ORF">MLD38_037718</name>
</gene>
<accession>A0ACB9LMX3</accession>
<evidence type="ECO:0000313" key="2">
    <source>
        <dbReference type="Proteomes" id="UP001057402"/>
    </source>
</evidence>
<sequence length="93" mass="10998">MLDLRQQVNYVVSLSCDNRSTIKLAENPVFFARTKHVQVHYHFLREKVLQRDIKLQYIGMEGQTADVFTKGLNASKFEEFRTQLGMMRRESRC</sequence>
<reference evidence="2" key="1">
    <citation type="journal article" date="2023" name="Front. Plant Sci.">
        <title>Chromosomal-level genome assembly of Melastoma candidum provides insights into trichome evolution.</title>
        <authorList>
            <person name="Zhong Y."/>
            <person name="Wu W."/>
            <person name="Sun C."/>
            <person name="Zou P."/>
            <person name="Liu Y."/>
            <person name="Dai S."/>
            <person name="Zhou R."/>
        </authorList>
    </citation>
    <scope>NUCLEOTIDE SEQUENCE [LARGE SCALE GENOMIC DNA]</scope>
</reference>
<proteinExistence type="predicted"/>
<name>A0ACB9LMX3_9MYRT</name>
<evidence type="ECO:0000313" key="1">
    <source>
        <dbReference type="EMBL" id="KAI4312932.1"/>
    </source>
</evidence>
<dbReference type="EMBL" id="CM042890">
    <property type="protein sequence ID" value="KAI4312932.1"/>
    <property type="molecule type" value="Genomic_DNA"/>
</dbReference>
<dbReference type="Proteomes" id="UP001057402">
    <property type="component" value="Chromosome 11"/>
</dbReference>
<organism evidence="1 2">
    <name type="scientific">Melastoma candidum</name>
    <dbReference type="NCBI Taxonomy" id="119954"/>
    <lineage>
        <taxon>Eukaryota</taxon>
        <taxon>Viridiplantae</taxon>
        <taxon>Streptophyta</taxon>
        <taxon>Embryophyta</taxon>
        <taxon>Tracheophyta</taxon>
        <taxon>Spermatophyta</taxon>
        <taxon>Magnoliopsida</taxon>
        <taxon>eudicotyledons</taxon>
        <taxon>Gunneridae</taxon>
        <taxon>Pentapetalae</taxon>
        <taxon>rosids</taxon>
        <taxon>malvids</taxon>
        <taxon>Myrtales</taxon>
        <taxon>Melastomataceae</taxon>
        <taxon>Melastomatoideae</taxon>
        <taxon>Melastomateae</taxon>
        <taxon>Melastoma</taxon>
    </lineage>
</organism>